<comment type="caution">
    <text evidence="1">The sequence shown here is derived from an EMBL/GenBank/DDBJ whole genome shotgun (WGS) entry which is preliminary data.</text>
</comment>
<evidence type="ECO:0000313" key="1">
    <source>
        <dbReference type="EMBL" id="KKL78533.1"/>
    </source>
</evidence>
<dbReference type="EMBL" id="LAZR01023426">
    <property type="protein sequence ID" value="KKL78533.1"/>
    <property type="molecule type" value="Genomic_DNA"/>
</dbReference>
<proteinExistence type="predicted"/>
<sequence length="33" mass="3632">MRLFIALVFLTSMLIVPQLALATQVTTIDELVA</sequence>
<reference evidence="1" key="1">
    <citation type="journal article" date="2015" name="Nature">
        <title>Complex archaea that bridge the gap between prokaryotes and eukaryotes.</title>
        <authorList>
            <person name="Spang A."/>
            <person name="Saw J.H."/>
            <person name="Jorgensen S.L."/>
            <person name="Zaremba-Niedzwiedzka K."/>
            <person name="Martijn J."/>
            <person name="Lind A.E."/>
            <person name="van Eijk R."/>
            <person name="Schleper C."/>
            <person name="Guy L."/>
            <person name="Ettema T.J."/>
        </authorList>
    </citation>
    <scope>NUCLEOTIDE SEQUENCE</scope>
</reference>
<dbReference type="AlphaFoldDB" id="A0A0F9EWN5"/>
<protein>
    <submittedName>
        <fullName evidence="1">Uncharacterized protein</fullName>
    </submittedName>
</protein>
<name>A0A0F9EWN5_9ZZZZ</name>
<accession>A0A0F9EWN5</accession>
<gene>
    <name evidence="1" type="ORF">LCGC14_2023870</name>
</gene>
<organism evidence="1">
    <name type="scientific">marine sediment metagenome</name>
    <dbReference type="NCBI Taxonomy" id="412755"/>
    <lineage>
        <taxon>unclassified sequences</taxon>
        <taxon>metagenomes</taxon>
        <taxon>ecological metagenomes</taxon>
    </lineage>
</organism>
<feature type="non-terminal residue" evidence="1">
    <location>
        <position position="33"/>
    </location>
</feature>